<sequence>MHSTDISMPMAKATSALTLATAAQTEVADKIAQAATVNSSFETWFWVNSIPWGTIASIVAALYTVLLICEWFWKKLWRPAFERWGWVKPRLGPRIITLDEYRQMSETQRADLS</sequence>
<dbReference type="Proteomes" id="UP001562178">
    <property type="component" value="Unassembled WGS sequence"/>
</dbReference>
<accession>A0ABV4B215</accession>
<organism evidence="2 3">
    <name type="scientific">Comamonas sediminis</name>
    <dbReference type="NCBI Taxonomy" id="1783360"/>
    <lineage>
        <taxon>Bacteria</taxon>
        <taxon>Pseudomonadati</taxon>
        <taxon>Pseudomonadota</taxon>
        <taxon>Betaproteobacteria</taxon>
        <taxon>Burkholderiales</taxon>
        <taxon>Comamonadaceae</taxon>
        <taxon>Comamonas</taxon>
    </lineage>
</organism>
<comment type="caution">
    <text evidence="2">The sequence shown here is derived from an EMBL/GenBank/DDBJ whole genome shotgun (WGS) entry which is preliminary data.</text>
</comment>
<reference evidence="2 3" key="1">
    <citation type="journal article" date="2016" name="Int. J. Syst. Evol. Microbiol.">
        <title>Description of Comamonas sediminis sp. nov., isolated from lagoon sediments.</title>
        <authorList>
            <person name="Subhash Y."/>
            <person name="Bang J.J."/>
            <person name="You T.H."/>
            <person name="Lee S.S."/>
        </authorList>
    </citation>
    <scope>NUCLEOTIDE SEQUENCE [LARGE SCALE GENOMIC DNA]</scope>
    <source>
        <strain evidence="2 3">JCM 31169</strain>
    </source>
</reference>
<evidence type="ECO:0000313" key="2">
    <source>
        <dbReference type="EMBL" id="MEY2251464.1"/>
    </source>
</evidence>
<protein>
    <submittedName>
        <fullName evidence="2">Uncharacterized protein</fullName>
    </submittedName>
</protein>
<name>A0ABV4B215_9BURK</name>
<evidence type="ECO:0000313" key="3">
    <source>
        <dbReference type="Proteomes" id="UP001562178"/>
    </source>
</evidence>
<feature type="transmembrane region" description="Helical" evidence="1">
    <location>
        <begin position="50"/>
        <end position="73"/>
    </location>
</feature>
<gene>
    <name evidence="2" type="ORF">AB7A72_10645</name>
</gene>
<keyword evidence="1" id="KW-0472">Membrane</keyword>
<keyword evidence="1" id="KW-0812">Transmembrane</keyword>
<dbReference type="RefSeq" id="WP_369459907.1">
    <property type="nucleotide sequence ID" value="NZ_JBGBDC010000004.1"/>
</dbReference>
<keyword evidence="3" id="KW-1185">Reference proteome</keyword>
<evidence type="ECO:0000256" key="1">
    <source>
        <dbReference type="SAM" id="Phobius"/>
    </source>
</evidence>
<dbReference type="EMBL" id="JBGBDC010000004">
    <property type="protein sequence ID" value="MEY2251464.1"/>
    <property type="molecule type" value="Genomic_DNA"/>
</dbReference>
<keyword evidence="1" id="KW-1133">Transmembrane helix</keyword>
<proteinExistence type="predicted"/>